<keyword evidence="6" id="KW-1185">Reference proteome</keyword>
<evidence type="ECO:0000256" key="3">
    <source>
        <dbReference type="ARBA" id="ARBA00022679"/>
    </source>
</evidence>
<sequence length="295" mass="33312">MSTFKQGFYNYSGYATDRPRYNPQVVQHILKYHNEVDGNQAGVVVDAATGTGILAEMLVGSFDKVIGTDISEKMLEEAKAEVGQRADRLEYRVESAENMKSVADNSIDVITVGTGAHWFNIDAFIKESRRILKPHGTLAIMGYSGYLYFKDFPECNDISKEYGTTKLGKYWDSGRVVLDNLYSAYSTSLNKDDSGFSDVKLQVYPEQAASLTFGDVKAETLDGPIVIDQQMTWHKLLNKLKTWSCLAKYHQDFPNERNVAEVYVERMMEIANQVGCYDQPINVTWEQSIVLARKN</sequence>
<dbReference type="Pfam" id="PF08241">
    <property type="entry name" value="Methyltransf_11"/>
    <property type="match status" value="1"/>
</dbReference>
<accession>A0A1R1PXD5</accession>
<evidence type="ECO:0000259" key="4">
    <source>
        <dbReference type="Pfam" id="PF08241"/>
    </source>
</evidence>
<dbReference type="OrthoDB" id="10027013at2759"/>
<organism evidence="5 6">
    <name type="scientific">Zancudomyces culisetae</name>
    <name type="common">Gut fungus</name>
    <name type="synonym">Smittium culisetae</name>
    <dbReference type="NCBI Taxonomy" id="1213189"/>
    <lineage>
        <taxon>Eukaryota</taxon>
        <taxon>Fungi</taxon>
        <taxon>Fungi incertae sedis</taxon>
        <taxon>Zoopagomycota</taxon>
        <taxon>Kickxellomycotina</taxon>
        <taxon>Harpellomycetes</taxon>
        <taxon>Harpellales</taxon>
        <taxon>Legeriomycetaceae</taxon>
        <taxon>Zancudomyces</taxon>
    </lineage>
</organism>
<dbReference type="Gene3D" id="3.40.50.150">
    <property type="entry name" value="Vaccinia Virus protein VP39"/>
    <property type="match status" value="1"/>
</dbReference>
<evidence type="ECO:0000313" key="6">
    <source>
        <dbReference type="Proteomes" id="UP000188320"/>
    </source>
</evidence>
<name>A0A1R1PXD5_ZANCU</name>
<dbReference type="InterPro" id="IPR051052">
    <property type="entry name" value="Diverse_substrate_MTase"/>
</dbReference>
<evidence type="ECO:0000256" key="1">
    <source>
        <dbReference type="ARBA" id="ARBA00008361"/>
    </source>
</evidence>
<evidence type="ECO:0000313" key="5">
    <source>
        <dbReference type="EMBL" id="OMH85599.1"/>
    </source>
</evidence>
<evidence type="ECO:0000256" key="2">
    <source>
        <dbReference type="ARBA" id="ARBA00022603"/>
    </source>
</evidence>
<dbReference type="GO" id="GO:0008757">
    <property type="term" value="F:S-adenosylmethionine-dependent methyltransferase activity"/>
    <property type="evidence" value="ECO:0007669"/>
    <property type="project" value="InterPro"/>
</dbReference>
<keyword evidence="2 5" id="KW-0489">Methyltransferase</keyword>
<dbReference type="GO" id="GO:0032259">
    <property type="term" value="P:methylation"/>
    <property type="evidence" value="ECO:0007669"/>
    <property type="project" value="UniProtKB-KW"/>
</dbReference>
<dbReference type="InterPro" id="IPR013216">
    <property type="entry name" value="Methyltransf_11"/>
</dbReference>
<dbReference type="SUPFAM" id="SSF53335">
    <property type="entry name" value="S-adenosyl-L-methionine-dependent methyltransferases"/>
    <property type="match status" value="1"/>
</dbReference>
<dbReference type="PANTHER" id="PTHR44942">
    <property type="entry name" value="METHYLTRANSF_11 DOMAIN-CONTAINING PROTEIN"/>
    <property type="match status" value="1"/>
</dbReference>
<comment type="caution">
    <text evidence="5">The sequence shown here is derived from an EMBL/GenBank/DDBJ whole genome shotgun (WGS) entry which is preliminary data.</text>
</comment>
<proteinExistence type="inferred from homology"/>
<dbReference type="AlphaFoldDB" id="A0A1R1PXD5"/>
<comment type="similarity">
    <text evidence="1">Belongs to the methyltransferase superfamily.</text>
</comment>
<reference evidence="6" key="1">
    <citation type="submission" date="2017-01" db="EMBL/GenBank/DDBJ databases">
        <authorList>
            <person name="Wang Y."/>
            <person name="White M."/>
            <person name="Kvist S."/>
            <person name="Moncalvo J.-M."/>
        </authorList>
    </citation>
    <scope>NUCLEOTIDE SEQUENCE [LARGE SCALE GENOMIC DNA]</scope>
    <source>
        <strain evidence="6">COL-18-3</strain>
    </source>
</reference>
<dbReference type="InterPro" id="IPR029063">
    <property type="entry name" value="SAM-dependent_MTases_sf"/>
</dbReference>
<feature type="domain" description="Methyltransferase type 11" evidence="4">
    <location>
        <begin position="45"/>
        <end position="140"/>
    </location>
</feature>
<dbReference type="Proteomes" id="UP000188320">
    <property type="component" value="Unassembled WGS sequence"/>
</dbReference>
<protein>
    <submittedName>
        <fullName evidence="5">Putative S-adenosylmethionine-dependent methyltransferase CRG1</fullName>
    </submittedName>
</protein>
<keyword evidence="3 5" id="KW-0808">Transferase</keyword>
<dbReference type="CDD" id="cd02440">
    <property type="entry name" value="AdoMet_MTases"/>
    <property type="match status" value="1"/>
</dbReference>
<dbReference type="PANTHER" id="PTHR44942:SF4">
    <property type="entry name" value="METHYLTRANSFERASE TYPE 11 DOMAIN-CONTAINING PROTEIN"/>
    <property type="match status" value="1"/>
</dbReference>
<dbReference type="EMBL" id="LSSK01000070">
    <property type="protein sequence ID" value="OMH85599.1"/>
    <property type="molecule type" value="Genomic_DNA"/>
</dbReference>
<gene>
    <name evidence="5" type="ORF">AX774_g833</name>
</gene>